<dbReference type="Pfam" id="PF00905">
    <property type="entry name" value="Transpeptidase"/>
    <property type="match status" value="1"/>
</dbReference>
<comment type="caution">
    <text evidence="20">The sequence shown here is derived from an EMBL/GenBank/DDBJ whole genome shotgun (WGS) entry which is preliminary data.</text>
</comment>
<dbReference type="GO" id="GO:0071555">
    <property type="term" value="P:cell wall organization"/>
    <property type="evidence" value="ECO:0007669"/>
    <property type="project" value="UniProtKB-KW"/>
</dbReference>
<keyword evidence="14" id="KW-0961">Cell wall biogenesis/degradation</keyword>
<keyword evidence="13" id="KW-0511">Multifunctional enzyme</keyword>
<keyword evidence="5" id="KW-0121">Carboxypeptidase</keyword>
<dbReference type="Gene3D" id="1.10.3810.10">
    <property type="entry name" value="Biosynthetic peptidoglycan transglycosylase-like"/>
    <property type="match status" value="1"/>
</dbReference>
<dbReference type="AlphaFoldDB" id="A0A0G1A0C6"/>
<evidence type="ECO:0000256" key="9">
    <source>
        <dbReference type="ARBA" id="ARBA00022801"/>
    </source>
</evidence>
<dbReference type="GO" id="GO:0009002">
    <property type="term" value="F:serine-type D-Ala-D-Ala carboxypeptidase activity"/>
    <property type="evidence" value="ECO:0007669"/>
    <property type="project" value="UniProtKB-EC"/>
</dbReference>
<gene>
    <name evidence="20" type="ORF">UU84_C0002G0024</name>
</gene>
<dbReference type="NCBIfam" id="TIGR02074">
    <property type="entry name" value="PBP_1a_fam"/>
    <property type="match status" value="1"/>
</dbReference>
<dbReference type="InterPro" id="IPR001264">
    <property type="entry name" value="Glyco_trans_51"/>
</dbReference>
<keyword evidence="4" id="KW-1003">Cell membrane</keyword>
<comment type="subcellular location">
    <subcellularLocation>
        <location evidence="1">Cell membrane</location>
    </subcellularLocation>
</comment>
<evidence type="ECO:0000256" key="3">
    <source>
        <dbReference type="ARBA" id="ARBA00007739"/>
    </source>
</evidence>
<evidence type="ECO:0000256" key="16">
    <source>
        <dbReference type="ARBA" id="ARBA00049902"/>
    </source>
</evidence>
<evidence type="ECO:0000256" key="10">
    <source>
        <dbReference type="ARBA" id="ARBA00022960"/>
    </source>
</evidence>
<dbReference type="GO" id="GO:0009252">
    <property type="term" value="P:peptidoglycan biosynthetic process"/>
    <property type="evidence" value="ECO:0007669"/>
    <property type="project" value="UniProtKB-KW"/>
</dbReference>
<feature type="domain" description="Glycosyl transferase family 51" evidence="19">
    <location>
        <begin position="74"/>
        <end position="245"/>
    </location>
</feature>
<keyword evidence="17" id="KW-1133">Transmembrane helix</keyword>
<dbReference type="GO" id="GO:0008955">
    <property type="term" value="F:peptidoglycan glycosyltransferase activity"/>
    <property type="evidence" value="ECO:0007669"/>
    <property type="project" value="UniProtKB-EC"/>
</dbReference>
<evidence type="ECO:0000259" key="19">
    <source>
        <dbReference type="Pfam" id="PF00912"/>
    </source>
</evidence>
<evidence type="ECO:0000256" key="5">
    <source>
        <dbReference type="ARBA" id="ARBA00022645"/>
    </source>
</evidence>
<proteinExistence type="inferred from homology"/>
<feature type="domain" description="Penicillin-binding protein transpeptidase" evidence="18">
    <location>
        <begin position="335"/>
        <end position="594"/>
    </location>
</feature>
<evidence type="ECO:0000256" key="17">
    <source>
        <dbReference type="SAM" id="Phobius"/>
    </source>
</evidence>
<evidence type="ECO:0000256" key="15">
    <source>
        <dbReference type="ARBA" id="ARBA00034000"/>
    </source>
</evidence>
<evidence type="ECO:0000313" key="21">
    <source>
        <dbReference type="Proteomes" id="UP000033859"/>
    </source>
</evidence>
<keyword evidence="6" id="KW-0645">Protease</keyword>
<evidence type="ECO:0000256" key="1">
    <source>
        <dbReference type="ARBA" id="ARBA00004236"/>
    </source>
</evidence>
<dbReference type="GO" id="GO:0008658">
    <property type="term" value="F:penicillin binding"/>
    <property type="evidence" value="ECO:0007669"/>
    <property type="project" value="InterPro"/>
</dbReference>
<keyword evidence="7" id="KW-0328">Glycosyltransferase</keyword>
<keyword evidence="8" id="KW-0808">Transferase</keyword>
<comment type="similarity">
    <text evidence="2">In the C-terminal section; belongs to the transpeptidase family.</text>
</comment>
<dbReference type="InterPro" id="IPR023346">
    <property type="entry name" value="Lysozyme-like_dom_sf"/>
</dbReference>
<evidence type="ECO:0000256" key="2">
    <source>
        <dbReference type="ARBA" id="ARBA00007090"/>
    </source>
</evidence>
<dbReference type="GO" id="GO:0030288">
    <property type="term" value="C:outer membrane-bounded periplasmic space"/>
    <property type="evidence" value="ECO:0007669"/>
    <property type="project" value="TreeGrafter"/>
</dbReference>
<keyword evidence="17" id="KW-0812">Transmembrane</keyword>
<sequence>MQNFYLKTAKTYFFYFFKKTPIILVWVIVLGSIVSLSAFLFLERTLPDPETIATRKIGESTKIFDKTGKILLYDIHGEQKRTIIPWDQIPTSIKNATLASEDINFYNHKGFDIKGISRAFFNNLKHFRLSQGGSTITQQLVKNALLGQEKTFSRKIKEIILSIEIERRFSKDQIFWMYLNQIPYGSNAYGIEAASETFFNKDASELTTGEAATLAALIRATTYYSPYGNHLDELFVRKDSILLKMKNLGFIIEEEYLSALKEEIVFTPPLEKIPAPHFVIMVKEYLIKKYGETTIENGGLTIITTLDVNFQSIAEESVSKYAAINKEKYKAGNAALVAIDPKTGDVLALVGSKDYYNIAEEGNFNVITANRQPGSAFKPFAYAVALSKGYPDSTVIFDLKTEFNPNCSPDGLQLKDQYGLDCYHPQNYDEQFRGPVTFRQGLAQSLNVPSVKTLYLGGVSDTIDLAEKMGITSLADRSRFGLSLVLGGAEVRPIDIASAYGVFANDGIRNPWSIIKKIQSSDGQILEEKKEEKTRVLDSWVARIINDILSDNSARSPVFGYSSSLYIPGYNVAAKTGTTQENRDAWVVGYSPALVTSIWTGNNGNESMTKQGAGISASGPMWNYFMSRVLPLLPNENFENPAPVSVRKPMLDGNYFYKKDENSNQEIHNILFYIDRNNPLGPFPDNPAKDSQFNNWEWPVLQNYHSQSQ</sequence>
<keyword evidence="11" id="KW-0573">Peptidoglycan synthesis</keyword>
<comment type="catalytic activity">
    <reaction evidence="15">
        <text>Preferential cleavage: (Ac)2-L-Lys-D-Ala-|-D-Ala. Also transpeptidation of peptidyl-alanyl moieties that are N-acyl substituents of D-alanine.</text>
        <dbReference type="EC" id="3.4.16.4"/>
    </reaction>
</comment>
<dbReference type="SUPFAM" id="SSF53955">
    <property type="entry name" value="Lysozyme-like"/>
    <property type="match status" value="1"/>
</dbReference>
<dbReference type="Proteomes" id="UP000033859">
    <property type="component" value="Unassembled WGS sequence"/>
</dbReference>
<dbReference type="GO" id="GO:0006508">
    <property type="term" value="P:proteolysis"/>
    <property type="evidence" value="ECO:0007669"/>
    <property type="project" value="UniProtKB-KW"/>
</dbReference>
<protein>
    <submittedName>
        <fullName evidence="20">Penicillin-binding protein, 1A family</fullName>
    </submittedName>
</protein>
<dbReference type="InterPro" id="IPR012338">
    <property type="entry name" value="Beta-lactam/transpept-like"/>
</dbReference>
<dbReference type="Gene3D" id="3.40.710.10">
    <property type="entry name" value="DD-peptidase/beta-lactamase superfamily"/>
    <property type="match status" value="1"/>
</dbReference>
<reference evidence="20 21" key="1">
    <citation type="journal article" date="2015" name="Nature">
        <title>rRNA introns, odd ribosomes, and small enigmatic genomes across a large radiation of phyla.</title>
        <authorList>
            <person name="Brown C.T."/>
            <person name="Hug L.A."/>
            <person name="Thomas B.C."/>
            <person name="Sharon I."/>
            <person name="Castelle C.J."/>
            <person name="Singh A."/>
            <person name="Wilkins M.J."/>
            <person name="Williams K.H."/>
            <person name="Banfield J.F."/>
        </authorList>
    </citation>
    <scope>NUCLEOTIDE SEQUENCE [LARGE SCALE GENOMIC DNA]</scope>
</reference>
<evidence type="ECO:0000256" key="8">
    <source>
        <dbReference type="ARBA" id="ARBA00022679"/>
    </source>
</evidence>
<accession>A0A0G1A0C6</accession>
<dbReference type="SUPFAM" id="SSF56601">
    <property type="entry name" value="beta-lactamase/transpeptidase-like"/>
    <property type="match status" value="1"/>
</dbReference>
<dbReference type="GO" id="GO:0008360">
    <property type="term" value="P:regulation of cell shape"/>
    <property type="evidence" value="ECO:0007669"/>
    <property type="project" value="UniProtKB-KW"/>
</dbReference>
<dbReference type="Pfam" id="PF00912">
    <property type="entry name" value="Transgly"/>
    <property type="match status" value="1"/>
</dbReference>
<evidence type="ECO:0000256" key="14">
    <source>
        <dbReference type="ARBA" id="ARBA00023316"/>
    </source>
</evidence>
<feature type="transmembrane region" description="Helical" evidence="17">
    <location>
        <begin position="21"/>
        <end position="42"/>
    </location>
</feature>
<evidence type="ECO:0000256" key="4">
    <source>
        <dbReference type="ARBA" id="ARBA00022475"/>
    </source>
</evidence>
<evidence type="ECO:0000259" key="18">
    <source>
        <dbReference type="Pfam" id="PF00905"/>
    </source>
</evidence>
<dbReference type="InterPro" id="IPR001460">
    <property type="entry name" value="PCN-bd_Tpept"/>
</dbReference>
<dbReference type="GO" id="GO:0005886">
    <property type="term" value="C:plasma membrane"/>
    <property type="evidence" value="ECO:0007669"/>
    <property type="project" value="UniProtKB-SubCell"/>
</dbReference>
<dbReference type="EMBL" id="LCCE01000002">
    <property type="protein sequence ID" value="KKS27671.1"/>
    <property type="molecule type" value="Genomic_DNA"/>
</dbReference>
<evidence type="ECO:0000256" key="12">
    <source>
        <dbReference type="ARBA" id="ARBA00023136"/>
    </source>
</evidence>
<name>A0A0G1A0C6_9BACT</name>
<evidence type="ECO:0000256" key="13">
    <source>
        <dbReference type="ARBA" id="ARBA00023268"/>
    </source>
</evidence>
<keyword evidence="12 17" id="KW-0472">Membrane</keyword>
<comment type="catalytic activity">
    <reaction evidence="16">
        <text>[GlcNAc-(1-&gt;4)-Mur2Ac(oyl-L-Ala-gamma-D-Glu-L-Lys-D-Ala-D-Ala)](n)-di-trans,octa-cis-undecaprenyl diphosphate + beta-D-GlcNAc-(1-&gt;4)-Mur2Ac(oyl-L-Ala-gamma-D-Glu-L-Lys-D-Ala-D-Ala)-di-trans,octa-cis-undecaprenyl diphosphate = [GlcNAc-(1-&gt;4)-Mur2Ac(oyl-L-Ala-gamma-D-Glu-L-Lys-D-Ala-D-Ala)](n+1)-di-trans,octa-cis-undecaprenyl diphosphate + di-trans,octa-cis-undecaprenyl diphosphate + H(+)</text>
        <dbReference type="Rhea" id="RHEA:23708"/>
        <dbReference type="Rhea" id="RHEA-COMP:9602"/>
        <dbReference type="Rhea" id="RHEA-COMP:9603"/>
        <dbReference type="ChEBI" id="CHEBI:15378"/>
        <dbReference type="ChEBI" id="CHEBI:58405"/>
        <dbReference type="ChEBI" id="CHEBI:60033"/>
        <dbReference type="ChEBI" id="CHEBI:78435"/>
        <dbReference type="EC" id="2.4.99.28"/>
    </reaction>
</comment>
<dbReference type="FunFam" id="1.10.3810.10:FF:000001">
    <property type="entry name" value="Penicillin-binding protein 1A"/>
    <property type="match status" value="1"/>
</dbReference>
<dbReference type="InterPro" id="IPR036950">
    <property type="entry name" value="PBP_transglycosylase"/>
</dbReference>
<organism evidence="20 21">
    <name type="scientific">Candidatus Yanofskybacteria bacterium GW2011_GWC2_41_9</name>
    <dbReference type="NCBI Taxonomy" id="1619029"/>
    <lineage>
        <taxon>Bacteria</taxon>
        <taxon>Candidatus Yanofskyibacteriota</taxon>
    </lineage>
</organism>
<dbReference type="PANTHER" id="PTHR32282">
    <property type="entry name" value="BINDING PROTEIN TRANSPEPTIDASE, PUTATIVE-RELATED"/>
    <property type="match status" value="1"/>
</dbReference>
<evidence type="ECO:0000256" key="7">
    <source>
        <dbReference type="ARBA" id="ARBA00022676"/>
    </source>
</evidence>
<evidence type="ECO:0000313" key="20">
    <source>
        <dbReference type="EMBL" id="KKS27671.1"/>
    </source>
</evidence>
<dbReference type="PATRIC" id="fig|1619029.3.peg.75"/>
<evidence type="ECO:0000256" key="6">
    <source>
        <dbReference type="ARBA" id="ARBA00022670"/>
    </source>
</evidence>
<comment type="similarity">
    <text evidence="3">In the N-terminal section; belongs to the glycosyltransferase 51 family.</text>
</comment>
<dbReference type="InterPro" id="IPR050396">
    <property type="entry name" value="Glycosyltr_51/Transpeptidase"/>
</dbReference>
<keyword evidence="10" id="KW-0133">Cell shape</keyword>
<keyword evidence="9" id="KW-0378">Hydrolase</keyword>
<evidence type="ECO:0000256" key="11">
    <source>
        <dbReference type="ARBA" id="ARBA00022984"/>
    </source>
</evidence>
<dbReference type="PANTHER" id="PTHR32282:SF11">
    <property type="entry name" value="PENICILLIN-BINDING PROTEIN 1B"/>
    <property type="match status" value="1"/>
</dbReference>